<keyword evidence="2" id="KW-1185">Reference proteome</keyword>
<dbReference type="AlphaFoldDB" id="A0A4Y9XR65"/>
<organism evidence="1 2">
    <name type="scientific">Dentipellis fragilis</name>
    <dbReference type="NCBI Taxonomy" id="205917"/>
    <lineage>
        <taxon>Eukaryota</taxon>
        <taxon>Fungi</taxon>
        <taxon>Dikarya</taxon>
        <taxon>Basidiomycota</taxon>
        <taxon>Agaricomycotina</taxon>
        <taxon>Agaricomycetes</taxon>
        <taxon>Russulales</taxon>
        <taxon>Hericiaceae</taxon>
        <taxon>Dentipellis</taxon>
    </lineage>
</organism>
<accession>A0A4Y9XR65</accession>
<gene>
    <name evidence="1" type="ORF">EVG20_g10482</name>
</gene>
<reference evidence="1 2" key="1">
    <citation type="submission" date="2019-02" db="EMBL/GenBank/DDBJ databases">
        <title>Genome sequencing of the rare red list fungi Dentipellis fragilis.</title>
        <authorList>
            <person name="Buettner E."/>
            <person name="Kellner H."/>
        </authorList>
    </citation>
    <scope>NUCLEOTIDE SEQUENCE [LARGE SCALE GENOMIC DNA]</scope>
    <source>
        <strain evidence="1 2">DSM 105465</strain>
    </source>
</reference>
<evidence type="ECO:0000313" key="1">
    <source>
        <dbReference type="EMBL" id="TFY52610.1"/>
    </source>
</evidence>
<dbReference type="OrthoDB" id="2758587at2759"/>
<name>A0A4Y9XR65_9AGAM</name>
<dbReference type="Proteomes" id="UP000298327">
    <property type="component" value="Unassembled WGS sequence"/>
</dbReference>
<proteinExistence type="predicted"/>
<dbReference type="EMBL" id="SEOQ01001278">
    <property type="protein sequence ID" value="TFY52610.1"/>
    <property type="molecule type" value="Genomic_DNA"/>
</dbReference>
<sequence length="576" mass="64133">MENYEKSCIFLLYPPSESRVRAQTRLEWDLRRFGATFQSPAAVHDLYGRHDTGIIQGPMHTLELYWEDTDISFYLALDTGSTDIWLYGTGYCELLGFDPITHEPRYAPRPARGEPKYGLSARDTLDMGCDVEDSNNLPKADDVNVLHSADGADIVTVIRNESAPILLRRPSTRSYYDDEDRYTDLFNIPLSVAVAAPRQTTLWWHDGDVGVGIPTRSSPERPSFICTIQAQMSPHDSPFRCYIRIVAGSRRVLNTYDFFAVNKWPCPNHPEFSAPIYIVPHLRSNANTKYRSWLACLISIHFVYAAHREKIGNTVLGTPLVFNGEDGIEVSIDSGSCHTWLPGAVDYVKETVLNQSTGLDTPAAHITKAHLARNSHPPGALIKLDVVFTFRGMDGKPVEVVAEAESFLTGRHSLRAVSPPEGIHAIPEGSRECLLKDPARDVPPGVEAWPVLGLLIFLEKEIKAYRFSFCVTMKPAHMSPTAASHSRSAMINTYYLLPRGAIHAEKIGASYKVTEAIRAKWVGASIPVPATWWRWIPARVIPDFLEARKSLTAAACQNMNEIGSPGRATTRGKMTD</sequence>
<comment type="caution">
    <text evidence="1">The sequence shown here is derived from an EMBL/GenBank/DDBJ whole genome shotgun (WGS) entry which is preliminary data.</text>
</comment>
<evidence type="ECO:0000313" key="2">
    <source>
        <dbReference type="Proteomes" id="UP000298327"/>
    </source>
</evidence>
<protein>
    <submittedName>
        <fullName evidence="1">Uncharacterized protein</fullName>
    </submittedName>
</protein>